<dbReference type="InterPro" id="IPR036010">
    <property type="entry name" value="2Fe-2S_ferredoxin-like_sf"/>
</dbReference>
<comment type="similarity">
    <text evidence="3">Belongs to the complex I 75 kDa subunit family.</text>
</comment>
<dbReference type="GO" id="GO:0051537">
    <property type="term" value="F:2 iron, 2 sulfur cluster binding"/>
    <property type="evidence" value="ECO:0007669"/>
    <property type="project" value="UniProtKB-KW"/>
</dbReference>
<comment type="caution">
    <text evidence="17">The sequence shown here is derived from an EMBL/GenBank/DDBJ whole genome shotgun (WGS) entry which is preliminary data.</text>
</comment>
<dbReference type="InterPro" id="IPR017896">
    <property type="entry name" value="4Fe4S_Fe-S-bd"/>
</dbReference>
<accession>A0A9D1HV93</accession>
<reference evidence="17" key="2">
    <citation type="journal article" date="2021" name="PeerJ">
        <title>Extensive microbial diversity within the chicken gut microbiome revealed by metagenomics and culture.</title>
        <authorList>
            <person name="Gilroy R."/>
            <person name="Ravi A."/>
            <person name="Getino M."/>
            <person name="Pursley I."/>
            <person name="Horton D.L."/>
            <person name="Alikhan N.F."/>
            <person name="Baker D."/>
            <person name="Gharbi K."/>
            <person name="Hall N."/>
            <person name="Watson M."/>
            <person name="Adriaenssens E.M."/>
            <person name="Foster-Nyarko E."/>
            <person name="Jarju S."/>
            <person name="Secka A."/>
            <person name="Antonio M."/>
            <person name="Oren A."/>
            <person name="Chaudhuri R.R."/>
            <person name="La Ragione R."/>
            <person name="Hildebrand F."/>
            <person name="Pallen M.J."/>
        </authorList>
    </citation>
    <scope>NUCLEOTIDE SEQUENCE</scope>
    <source>
        <strain evidence="17">1063</strain>
    </source>
</reference>
<dbReference type="InterPro" id="IPR013352">
    <property type="entry name" value="Fe_hydrogenase_subset"/>
</dbReference>
<evidence type="ECO:0000256" key="4">
    <source>
        <dbReference type="ARBA" id="ARBA00022485"/>
    </source>
</evidence>
<keyword evidence="4" id="KW-0004">4Fe-4S</keyword>
<feature type="domain" description="4Fe-4S His(Cys)3-ligated-type" evidence="16">
    <location>
        <begin position="80"/>
        <end position="119"/>
    </location>
</feature>
<dbReference type="SUPFAM" id="SSF54292">
    <property type="entry name" value="2Fe-2S ferredoxin-like"/>
    <property type="match status" value="1"/>
</dbReference>
<protein>
    <submittedName>
        <fullName evidence="17">Iron hydrogenase small subunit</fullName>
    </submittedName>
</protein>
<keyword evidence="10" id="KW-0411">Iron-sulfur</keyword>
<dbReference type="PANTHER" id="PTHR11615">
    <property type="entry name" value="NITRATE, FORMATE, IRON DEHYDROGENASE"/>
    <property type="match status" value="1"/>
</dbReference>
<feature type="domain" description="4Fe-4S ferredoxin-type" evidence="15">
    <location>
        <begin position="139"/>
        <end position="169"/>
    </location>
</feature>
<comment type="cofactor">
    <cofactor evidence="1">
        <name>[4Fe-4S] cluster</name>
        <dbReference type="ChEBI" id="CHEBI:49883"/>
    </cofactor>
</comment>
<dbReference type="PROSITE" id="PS51379">
    <property type="entry name" value="4FE4S_FER_2"/>
    <property type="match status" value="2"/>
</dbReference>
<dbReference type="InterPro" id="IPR009016">
    <property type="entry name" value="Fe_hydrogenase"/>
</dbReference>
<dbReference type="GO" id="GO:0051539">
    <property type="term" value="F:4 iron, 4 sulfur cluster binding"/>
    <property type="evidence" value="ECO:0007669"/>
    <property type="project" value="UniProtKB-KW"/>
</dbReference>
<dbReference type="Pfam" id="PF02906">
    <property type="entry name" value="Fe_hyd_lg_C"/>
    <property type="match status" value="1"/>
</dbReference>
<name>A0A9D1HV93_9FIRM</name>
<keyword evidence="9" id="KW-0408">Iron</keyword>
<dbReference type="FunFam" id="3.30.70.20:FF:000035">
    <property type="entry name" value="Iron hydrogenase 1"/>
    <property type="match status" value="1"/>
</dbReference>
<evidence type="ECO:0000256" key="10">
    <source>
        <dbReference type="ARBA" id="ARBA00023014"/>
    </source>
</evidence>
<dbReference type="Pfam" id="PF02256">
    <property type="entry name" value="Fe_hyd_SSU"/>
    <property type="match status" value="1"/>
</dbReference>
<dbReference type="SUPFAM" id="SSF53920">
    <property type="entry name" value="Fe-only hydrogenase"/>
    <property type="match status" value="1"/>
</dbReference>
<dbReference type="CDD" id="cd00207">
    <property type="entry name" value="fer2"/>
    <property type="match status" value="1"/>
</dbReference>
<dbReference type="Pfam" id="PF13510">
    <property type="entry name" value="Fer2_4"/>
    <property type="match status" value="1"/>
</dbReference>
<proteinExistence type="inferred from homology"/>
<dbReference type="GO" id="GO:0008901">
    <property type="term" value="F:ferredoxin hydrogenase activity"/>
    <property type="evidence" value="ECO:0007669"/>
    <property type="project" value="InterPro"/>
</dbReference>
<dbReference type="InterPro" id="IPR036991">
    <property type="entry name" value="Fe_hydrogenase_ssu_sf"/>
</dbReference>
<dbReference type="Pfam" id="PF22117">
    <property type="entry name" value="Fer4_Nqo3"/>
    <property type="match status" value="1"/>
</dbReference>
<dbReference type="InterPro" id="IPR054351">
    <property type="entry name" value="NADH_UbQ_OxRdtase_ferredoxin"/>
</dbReference>
<comment type="cofactor">
    <cofactor evidence="13">
        <name>[2Fe-2S] cluster</name>
        <dbReference type="ChEBI" id="CHEBI:190135"/>
    </cofactor>
</comment>
<dbReference type="InterPro" id="IPR017900">
    <property type="entry name" value="4Fe4S_Fe_S_CS"/>
</dbReference>
<dbReference type="SMART" id="SM00902">
    <property type="entry name" value="Fe_hyd_SSU"/>
    <property type="match status" value="1"/>
</dbReference>
<dbReference type="Pfam" id="PF10588">
    <property type="entry name" value="NADH-G_4Fe-4S_3"/>
    <property type="match status" value="1"/>
</dbReference>
<dbReference type="SMART" id="SM00929">
    <property type="entry name" value="NADH-G_4Fe-4S_3"/>
    <property type="match status" value="1"/>
</dbReference>
<keyword evidence="8" id="KW-1278">Translocase</keyword>
<dbReference type="NCBIfam" id="NF040763">
    <property type="entry name" value="FeFe_hydrog_A6"/>
    <property type="match status" value="1"/>
</dbReference>
<evidence type="ECO:0000256" key="6">
    <source>
        <dbReference type="ARBA" id="ARBA00022723"/>
    </source>
</evidence>
<organism evidence="17 18">
    <name type="scientific">Candidatus Limadaptatus stercorigallinarum</name>
    <dbReference type="NCBI Taxonomy" id="2840845"/>
    <lineage>
        <taxon>Bacteria</taxon>
        <taxon>Bacillati</taxon>
        <taxon>Bacillota</taxon>
        <taxon>Clostridia</taxon>
        <taxon>Eubacteriales</taxon>
        <taxon>Candidatus Limadaptatus</taxon>
    </lineage>
</organism>
<dbReference type="GO" id="GO:0042773">
    <property type="term" value="P:ATP synthesis coupled electron transport"/>
    <property type="evidence" value="ECO:0007669"/>
    <property type="project" value="InterPro"/>
</dbReference>
<dbReference type="Gene3D" id="4.10.260.20">
    <property type="entry name" value="Iron hydrogenase, small subunit"/>
    <property type="match status" value="1"/>
</dbReference>
<keyword evidence="12" id="KW-0472">Membrane</keyword>
<evidence type="ECO:0000256" key="8">
    <source>
        <dbReference type="ARBA" id="ARBA00022967"/>
    </source>
</evidence>
<dbReference type="Gene3D" id="3.30.70.20">
    <property type="match status" value="1"/>
</dbReference>
<dbReference type="Gene3D" id="3.40.50.1780">
    <property type="match status" value="1"/>
</dbReference>
<evidence type="ECO:0000256" key="5">
    <source>
        <dbReference type="ARBA" id="ARBA00022714"/>
    </source>
</evidence>
<feature type="domain" description="2Fe-2S ferredoxin-type" evidence="14">
    <location>
        <begin position="2"/>
        <end position="80"/>
    </location>
</feature>
<dbReference type="Gene3D" id="3.40.950.10">
    <property type="entry name" value="Fe-only Hydrogenase (Larger Subunit), Chain L, domain 3"/>
    <property type="match status" value="1"/>
</dbReference>
<keyword evidence="7" id="KW-0677">Repeat</keyword>
<evidence type="ECO:0000313" key="17">
    <source>
        <dbReference type="EMBL" id="HIU21870.1"/>
    </source>
</evidence>
<dbReference type="PROSITE" id="PS00641">
    <property type="entry name" value="COMPLEX1_75K_1"/>
    <property type="match status" value="1"/>
</dbReference>
<dbReference type="Gene3D" id="3.10.20.740">
    <property type="match status" value="1"/>
</dbReference>
<keyword evidence="6" id="KW-0479">Metal-binding</keyword>
<feature type="domain" description="4Fe-4S ferredoxin-type" evidence="15">
    <location>
        <begin position="182"/>
        <end position="211"/>
    </location>
</feature>
<dbReference type="InterPro" id="IPR001041">
    <property type="entry name" value="2Fe-2S_ferredoxin-type"/>
</dbReference>
<evidence type="ECO:0000256" key="3">
    <source>
        <dbReference type="ARBA" id="ARBA00005404"/>
    </source>
</evidence>
<dbReference type="AlphaFoldDB" id="A0A9D1HV93"/>
<comment type="subcellular location">
    <subcellularLocation>
        <location evidence="2">Membrane</location>
    </subcellularLocation>
</comment>
<dbReference type="InterPro" id="IPR004108">
    <property type="entry name" value="Fe_hydrogenase_lsu_C"/>
</dbReference>
<evidence type="ECO:0000259" key="16">
    <source>
        <dbReference type="PROSITE" id="PS51839"/>
    </source>
</evidence>
<dbReference type="InterPro" id="IPR019574">
    <property type="entry name" value="NADH_UbQ_OxRdtase_Gsu_4Fe4S-bd"/>
</dbReference>
<gene>
    <name evidence="17" type="ORF">IAD51_06575</name>
</gene>
<dbReference type="SUPFAM" id="SSF54862">
    <property type="entry name" value="4Fe-4S ferredoxins"/>
    <property type="match status" value="1"/>
</dbReference>
<evidence type="ECO:0000256" key="13">
    <source>
        <dbReference type="ARBA" id="ARBA00034078"/>
    </source>
</evidence>
<dbReference type="GO" id="GO:0008137">
    <property type="term" value="F:NADH dehydrogenase (ubiquinone) activity"/>
    <property type="evidence" value="ECO:0007669"/>
    <property type="project" value="InterPro"/>
</dbReference>
<keyword evidence="11" id="KW-0520">NAD</keyword>
<evidence type="ECO:0000259" key="15">
    <source>
        <dbReference type="PROSITE" id="PS51379"/>
    </source>
</evidence>
<keyword evidence="5" id="KW-0001">2Fe-2S</keyword>
<evidence type="ECO:0000256" key="2">
    <source>
        <dbReference type="ARBA" id="ARBA00004370"/>
    </source>
</evidence>
<dbReference type="NCBIfam" id="TIGR02512">
    <property type="entry name" value="FeFe_hydrog_A"/>
    <property type="match status" value="1"/>
</dbReference>
<dbReference type="PROSITE" id="PS00198">
    <property type="entry name" value="4FE4S_FER_1"/>
    <property type="match status" value="1"/>
</dbReference>
<dbReference type="PROSITE" id="PS51839">
    <property type="entry name" value="4FE4S_HC3"/>
    <property type="match status" value="1"/>
</dbReference>
<dbReference type="GO" id="GO:0016020">
    <property type="term" value="C:membrane"/>
    <property type="evidence" value="ECO:0007669"/>
    <property type="project" value="UniProtKB-SubCell"/>
</dbReference>
<evidence type="ECO:0000256" key="12">
    <source>
        <dbReference type="ARBA" id="ARBA00023136"/>
    </source>
</evidence>
<evidence type="ECO:0000256" key="11">
    <source>
        <dbReference type="ARBA" id="ARBA00023027"/>
    </source>
</evidence>
<dbReference type="InterPro" id="IPR049830">
    <property type="entry name" value="HndD"/>
</dbReference>
<evidence type="ECO:0000259" key="14">
    <source>
        <dbReference type="PROSITE" id="PS51085"/>
    </source>
</evidence>
<dbReference type="PROSITE" id="PS51085">
    <property type="entry name" value="2FE2S_FER_2"/>
    <property type="match status" value="1"/>
</dbReference>
<dbReference type="InterPro" id="IPR003149">
    <property type="entry name" value="Fe_hydrogenase_ssu"/>
</dbReference>
<reference evidence="17" key="1">
    <citation type="submission" date="2020-10" db="EMBL/GenBank/DDBJ databases">
        <authorList>
            <person name="Gilroy R."/>
        </authorList>
    </citation>
    <scope>NUCLEOTIDE SEQUENCE</scope>
    <source>
        <strain evidence="17">1063</strain>
    </source>
</reference>
<dbReference type="Proteomes" id="UP000824088">
    <property type="component" value="Unassembled WGS sequence"/>
</dbReference>
<dbReference type="GO" id="GO:0005506">
    <property type="term" value="F:iron ion binding"/>
    <property type="evidence" value="ECO:0007669"/>
    <property type="project" value="InterPro"/>
</dbReference>
<evidence type="ECO:0000256" key="1">
    <source>
        <dbReference type="ARBA" id="ARBA00001966"/>
    </source>
</evidence>
<sequence length="579" mass="62903">MAKVNLKINNIPVSVEEGSTILQAAKEAGVKIPTLCYLKDINAIGACRVCVCEVKGARSLVASCVYPVSEGMEVFTNTPKVMESRKTTVELILSDHDQDCLSCARNNNCELQRLSLELGCDGHKYKGVKNKYVVDASTPYIVRDNNKCVLCRRCVAACEKYQSVAVIGANARGFDTHIGCAFEKPLSEVPCVGCGQCIAVCPVGALTEREEIDDVLAALADPSKHVVVGVAPSVRVGLGEEFGYPVGTNVEGKMVAALRRIGFANVFDVDFGADLTIMEEGTEFLDRLKNGGRLPMITSCSPAWIKFCEHNFPDLLGNLSTCKSPQQMFGAIVKTYYAEKMGWAAEDITVVSVMPCTAKKFEKGRPYQSAAGVPDIDIAITTRELAKLIKRCGIMFNELPDEKFDEPLGISSGAGLIFGATGGVMEAALRTVYELVAGKEAPSLDFKEVRGTEGIKEATYNIGGTEVRVAVASGLANARKIMEDVRAGKAKYHFIEIMSCPGGCVNGGGQPIKSAFVRNNQDIRALRAKAIYDTDKKMKLRKSHENPVIKQLYDEFLGKPNSHLAHELLHTKYIPRNNY</sequence>
<dbReference type="InterPro" id="IPR000283">
    <property type="entry name" value="NADH_UbQ_OxRdtase_75kDa_su_CS"/>
</dbReference>
<evidence type="ECO:0000256" key="7">
    <source>
        <dbReference type="ARBA" id="ARBA00022737"/>
    </source>
</evidence>
<dbReference type="FunFam" id="3.10.20.740:FF:000004">
    <property type="entry name" value="NADH-quinone oxidoreductase"/>
    <property type="match status" value="1"/>
</dbReference>
<dbReference type="EMBL" id="DVMN01000117">
    <property type="protein sequence ID" value="HIU21870.1"/>
    <property type="molecule type" value="Genomic_DNA"/>
</dbReference>
<evidence type="ECO:0000256" key="9">
    <source>
        <dbReference type="ARBA" id="ARBA00023004"/>
    </source>
</evidence>
<evidence type="ECO:0000313" key="18">
    <source>
        <dbReference type="Proteomes" id="UP000824088"/>
    </source>
</evidence>
<dbReference type="InterPro" id="IPR050340">
    <property type="entry name" value="Cytosolic_Fe-S_CAF"/>
</dbReference>